<dbReference type="Proteomes" id="UP000625551">
    <property type="component" value="Unassembled WGS sequence"/>
</dbReference>
<reference evidence="2 3" key="1">
    <citation type="submission" date="2020-09" db="EMBL/GenBank/DDBJ databases">
        <title>Genome sequencing and assembly of Pontibacter sp.</title>
        <authorList>
            <person name="Chhetri G."/>
        </authorList>
    </citation>
    <scope>NUCLEOTIDE SEQUENCE [LARGE SCALE GENOMIC DNA]</scope>
    <source>
        <strain evidence="2 3">JH31</strain>
    </source>
</reference>
<name>A0ABR7XBW8_9BACT</name>
<accession>A0ABR7XBW8</accession>
<proteinExistence type="predicted"/>
<keyword evidence="3" id="KW-1185">Reference proteome</keyword>
<dbReference type="Gene3D" id="1.10.490.10">
    <property type="entry name" value="Globins"/>
    <property type="match status" value="1"/>
</dbReference>
<organism evidence="2 3">
    <name type="scientific">Pontibacter aquaedesilientis</name>
    <dbReference type="NCBI Taxonomy" id="2766980"/>
    <lineage>
        <taxon>Bacteria</taxon>
        <taxon>Pseudomonadati</taxon>
        <taxon>Bacteroidota</taxon>
        <taxon>Cytophagia</taxon>
        <taxon>Cytophagales</taxon>
        <taxon>Hymenobacteraceae</taxon>
        <taxon>Pontibacter</taxon>
    </lineage>
</organism>
<evidence type="ECO:0000313" key="2">
    <source>
        <dbReference type="EMBL" id="MBD1395780.1"/>
    </source>
</evidence>
<dbReference type="InterPro" id="IPR044398">
    <property type="entry name" value="Globin-sensor_dom"/>
</dbReference>
<feature type="domain" description="Globin-sensor" evidence="1">
    <location>
        <begin position="22"/>
        <end position="193"/>
    </location>
</feature>
<dbReference type="InterPro" id="IPR012102">
    <property type="entry name" value="Protoglobin"/>
</dbReference>
<evidence type="ECO:0000259" key="1">
    <source>
        <dbReference type="Pfam" id="PF11563"/>
    </source>
</evidence>
<dbReference type="RefSeq" id="WP_191181943.1">
    <property type="nucleotide sequence ID" value="NZ_JACXAJ010000001.1"/>
</dbReference>
<dbReference type="SUPFAM" id="SSF46458">
    <property type="entry name" value="Globin-like"/>
    <property type="match status" value="1"/>
</dbReference>
<protein>
    <submittedName>
        <fullName evidence="2">Protogloblin ApPgb</fullName>
    </submittedName>
</protein>
<dbReference type="Pfam" id="PF11563">
    <property type="entry name" value="Protoglobin"/>
    <property type="match status" value="1"/>
</dbReference>
<gene>
    <name evidence="2" type="ORF">H9Q13_01265</name>
</gene>
<dbReference type="InterPro" id="IPR012292">
    <property type="entry name" value="Globin/Proto"/>
</dbReference>
<dbReference type="EMBL" id="JACXAJ010000001">
    <property type="protein sequence ID" value="MBD1395780.1"/>
    <property type="molecule type" value="Genomic_DNA"/>
</dbReference>
<dbReference type="CDD" id="cd12124">
    <property type="entry name" value="Pgbs"/>
    <property type="match status" value="1"/>
</dbReference>
<dbReference type="InterPro" id="IPR009050">
    <property type="entry name" value="Globin-like_sf"/>
</dbReference>
<comment type="caution">
    <text evidence="2">The sequence shown here is derived from an EMBL/GenBank/DDBJ whole genome shotgun (WGS) entry which is preliminary data.</text>
</comment>
<sequence length="194" mass="22872">MKEHIKGYAYGEAGLEHSPVTKQDLELLKKTLLWSDDDNRFLKMAGDVLQDQTDAVLDLWYNYVGSNEHLVYYFGENGKPNEHYLSAVRVRFKQWILDLCHRPYDQAWLDYQHEIAKRHHSTKKNQTDQVQAVPIVHFRYIVAFIYPITVTIKDFLKKKGHSQEDVEGMYNAWFKAVTLTALLWCHPFVHQGEF</sequence>
<evidence type="ECO:0000313" key="3">
    <source>
        <dbReference type="Proteomes" id="UP000625551"/>
    </source>
</evidence>